<protein>
    <submittedName>
        <fullName evidence="6">Radical SAM domain protein</fullName>
    </submittedName>
</protein>
<accession>A0A132MKR7</accession>
<proteinExistence type="predicted"/>
<organism evidence="6 7">
    <name type="scientific">Carbonactinospora thermoautotrophica</name>
    <dbReference type="NCBI Taxonomy" id="1469144"/>
    <lineage>
        <taxon>Bacteria</taxon>
        <taxon>Bacillati</taxon>
        <taxon>Actinomycetota</taxon>
        <taxon>Actinomycetes</taxon>
        <taxon>Kitasatosporales</taxon>
        <taxon>Carbonactinosporaceae</taxon>
        <taxon>Carbonactinospora</taxon>
    </lineage>
</organism>
<keyword evidence="1" id="KW-0949">S-adenosyl-L-methionine</keyword>
<sequence length="309" mass="34634">MALPRMRFEALLRPFEELREQGMIQHEIQTNATLITSGWCDLFARYGIGVGVSVDGPAVANINRRDWIGRPAFDRVMRGIGHLRDAGIEFTAICVVSPETIENTDSIADFFETLGCDSVGFNIEEREGDNGDRPQVTYDTARAFWARLIQRRRNGSHLRVRDIDRLFRYLGMVRAGRKATWAASKYDPIPTIAHNGDTVILSPELSGVSAPEYGNFVIGNVLREPLPVMLGRAHKVRYVQEFTTALNMCREGCPLFSFCLGAQAGNRYFECGTFAVAETNYCRNTRQALVMALADVAQEGDESDRIRQT</sequence>
<dbReference type="AlphaFoldDB" id="A0A132MKR7"/>
<dbReference type="Proteomes" id="UP000070188">
    <property type="component" value="Unassembled WGS sequence"/>
</dbReference>
<keyword evidence="4" id="KW-0411">Iron-sulfur</keyword>
<dbReference type="InterPro" id="IPR007197">
    <property type="entry name" value="rSAM"/>
</dbReference>
<dbReference type="Pfam" id="PF04055">
    <property type="entry name" value="Radical_SAM"/>
    <property type="match status" value="1"/>
</dbReference>
<dbReference type="InterPro" id="IPR058240">
    <property type="entry name" value="rSAM_sf"/>
</dbReference>
<evidence type="ECO:0000256" key="4">
    <source>
        <dbReference type="ARBA" id="ARBA00023014"/>
    </source>
</evidence>
<dbReference type="EMBL" id="LAXD01000001">
    <property type="protein sequence ID" value="KWW98462.1"/>
    <property type="molecule type" value="Genomic_DNA"/>
</dbReference>
<comment type="caution">
    <text evidence="6">The sequence shown here is derived from an EMBL/GenBank/DDBJ whole genome shotgun (WGS) entry which is preliminary data.</text>
</comment>
<feature type="domain" description="Radical SAM core" evidence="5">
    <location>
        <begin position="17"/>
        <end position="110"/>
    </location>
</feature>
<keyword evidence="7" id="KW-1185">Reference proteome</keyword>
<evidence type="ECO:0000259" key="5">
    <source>
        <dbReference type="Pfam" id="PF04055"/>
    </source>
</evidence>
<evidence type="ECO:0000256" key="3">
    <source>
        <dbReference type="ARBA" id="ARBA00023004"/>
    </source>
</evidence>
<keyword evidence="3" id="KW-0408">Iron</keyword>
<dbReference type="Gene3D" id="3.20.20.70">
    <property type="entry name" value="Aldolase class I"/>
    <property type="match status" value="1"/>
</dbReference>
<dbReference type="PANTHER" id="PTHR43273">
    <property type="entry name" value="ANAEROBIC SULFATASE-MATURATING ENZYME HOMOLOG ASLB-RELATED"/>
    <property type="match status" value="1"/>
</dbReference>
<dbReference type="InterPro" id="IPR013785">
    <property type="entry name" value="Aldolase_TIM"/>
</dbReference>
<evidence type="ECO:0000256" key="1">
    <source>
        <dbReference type="ARBA" id="ARBA00022691"/>
    </source>
</evidence>
<name>A0A132MKR7_9ACTN</name>
<keyword evidence="2" id="KW-0479">Metal-binding</keyword>
<dbReference type="STRING" id="1469144.LI90_82"/>
<dbReference type="InterPro" id="IPR023867">
    <property type="entry name" value="Sulphatase_maturase_rSAM"/>
</dbReference>
<dbReference type="SUPFAM" id="SSF102114">
    <property type="entry name" value="Radical SAM enzymes"/>
    <property type="match status" value="1"/>
</dbReference>
<dbReference type="NCBIfam" id="NF041718">
    <property type="entry name" value="rSAM_phane_AMC"/>
    <property type="match status" value="1"/>
</dbReference>
<dbReference type="PATRIC" id="fig|1469144.10.peg.152"/>
<dbReference type="GO" id="GO:0016491">
    <property type="term" value="F:oxidoreductase activity"/>
    <property type="evidence" value="ECO:0007669"/>
    <property type="project" value="InterPro"/>
</dbReference>
<evidence type="ECO:0000256" key="2">
    <source>
        <dbReference type="ARBA" id="ARBA00022723"/>
    </source>
</evidence>
<evidence type="ECO:0000313" key="7">
    <source>
        <dbReference type="Proteomes" id="UP000070188"/>
    </source>
</evidence>
<gene>
    <name evidence="6" type="ORF">LI90_82</name>
</gene>
<reference evidence="7" key="1">
    <citation type="submission" date="2015-04" db="EMBL/GenBank/DDBJ databases">
        <title>Physiological reanalysis, assessment of diazotrophy, and genome sequences of multiple isolates of Streptomyces thermoautotrophicus.</title>
        <authorList>
            <person name="MacKellar D.C."/>
            <person name="Lieber L."/>
            <person name="Norman J."/>
            <person name="Bolger A."/>
            <person name="Tobin C."/>
            <person name="Murray J.W."/>
            <person name="Chang R."/>
            <person name="Ford T."/>
            <person name="Nguyen P.Q."/>
            <person name="Woodward J."/>
            <person name="Permingeat H."/>
            <person name="Joshi N.S."/>
            <person name="Silver P.A."/>
            <person name="Usadel B."/>
            <person name="Rutherford A.W."/>
            <person name="Friesen M."/>
            <person name="Prell J."/>
        </authorList>
    </citation>
    <scope>NUCLEOTIDE SEQUENCE [LARGE SCALE GENOMIC DNA]</scope>
    <source>
        <strain evidence="7">H1</strain>
    </source>
</reference>
<dbReference type="GO" id="GO:0051536">
    <property type="term" value="F:iron-sulfur cluster binding"/>
    <property type="evidence" value="ECO:0007669"/>
    <property type="project" value="UniProtKB-KW"/>
</dbReference>
<dbReference type="PANTHER" id="PTHR43273:SF8">
    <property type="entry name" value="RADICAL SAM DOMAIN PROTEIN"/>
    <property type="match status" value="1"/>
</dbReference>
<dbReference type="GO" id="GO:0046872">
    <property type="term" value="F:metal ion binding"/>
    <property type="evidence" value="ECO:0007669"/>
    <property type="project" value="UniProtKB-KW"/>
</dbReference>
<evidence type="ECO:0000313" key="6">
    <source>
        <dbReference type="EMBL" id="KWW98462.1"/>
    </source>
</evidence>